<feature type="domain" description="Mycothiol-dependent maleylpyruvate isomerase metal-binding" evidence="2">
    <location>
        <begin position="15"/>
        <end position="161"/>
    </location>
</feature>
<dbReference type="EMBL" id="JAUTAN010000001">
    <property type="protein sequence ID" value="MDQ1105951.1"/>
    <property type="molecule type" value="Genomic_DNA"/>
</dbReference>
<dbReference type="GO" id="GO:0046872">
    <property type="term" value="F:metal ion binding"/>
    <property type="evidence" value="ECO:0007669"/>
    <property type="project" value="InterPro"/>
</dbReference>
<evidence type="ECO:0000313" key="4">
    <source>
        <dbReference type="Proteomes" id="UP001239215"/>
    </source>
</evidence>
<dbReference type="RefSeq" id="WP_307202654.1">
    <property type="nucleotide sequence ID" value="NZ_JAUTAN010000001.1"/>
</dbReference>
<sequence>MTDPNPVLEGVLADLAALTQRLDDRVTDLPDDATGWRRATPAAGWDVGAQVAHLAWTDVAAATAARAVRGEEEKAAWDAIVMVAIEDPTGFVDRSAAEGAAVPAADLLAHWRACRADLVAALRALAAERPGEKMPWFGPPMSPVSMGTARYMETWAHGLDVTDALGIDAQHDDGVRHVCHIGARTRGFSFATRGLEAPTAPVHVRLALPSGATWTDGPEDAEQRVEGPAVDFARLVTQRAHRDDLALTATGPDADRWLDIAQAFAGPPGEGRAPDATPRTPTTEGARA</sequence>
<dbReference type="NCBIfam" id="TIGR03083">
    <property type="entry name" value="maleylpyruvate isomerase family mycothiol-dependent enzyme"/>
    <property type="match status" value="1"/>
</dbReference>
<dbReference type="Proteomes" id="UP001239215">
    <property type="component" value="Unassembled WGS sequence"/>
</dbReference>
<dbReference type="Gene3D" id="1.20.120.450">
    <property type="entry name" value="dinb family like domain"/>
    <property type="match status" value="1"/>
</dbReference>
<proteinExistence type="predicted"/>
<evidence type="ECO:0000259" key="2">
    <source>
        <dbReference type="Pfam" id="PF11716"/>
    </source>
</evidence>
<protein>
    <submittedName>
        <fullName evidence="3">Uncharacterized protein (TIGR03084 family)</fullName>
    </submittedName>
</protein>
<dbReference type="AlphaFoldDB" id="A0AAJ1X2K1"/>
<name>A0AAJ1X2K1_9ACTN</name>
<dbReference type="InterPro" id="IPR024344">
    <property type="entry name" value="MDMPI_metal-binding"/>
</dbReference>
<dbReference type="SUPFAM" id="SSF109854">
    <property type="entry name" value="DinB/YfiT-like putative metalloenzymes"/>
    <property type="match status" value="1"/>
</dbReference>
<comment type="caution">
    <text evidence="3">The sequence shown here is derived from an EMBL/GenBank/DDBJ whole genome shotgun (WGS) entry which is preliminary data.</text>
</comment>
<dbReference type="Pfam" id="PF11716">
    <property type="entry name" value="MDMPI_N"/>
    <property type="match status" value="1"/>
</dbReference>
<evidence type="ECO:0000256" key="1">
    <source>
        <dbReference type="SAM" id="MobiDB-lite"/>
    </source>
</evidence>
<dbReference type="NCBIfam" id="TIGR03084">
    <property type="entry name" value="TIGR03084 family metal-binding protein"/>
    <property type="match status" value="1"/>
</dbReference>
<organism evidence="3 4">
    <name type="scientific">Nocardioides zeae</name>
    <dbReference type="NCBI Taxonomy" id="1457234"/>
    <lineage>
        <taxon>Bacteria</taxon>
        <taxon>Bacillati</taxon>
        <taxon>Actinomycetota</taxon>
        <taxon>Actinomycetes</taxon>
        <taxon>Propionibacteriales</taxon>
        <taxon>Nocardioidaceae</taxon>
        <taxon>Nocardioides</taxon>
    </lineage>
</organism>
<accession>A0AAJ1X2K1</accession>
<gene>
    <name evidence="3" type="ORF">QE405_003235</name>
</gene>
<dbReference type="InterPro" id="IPR017518">
    <property type="entry name" value="CHP03084"/>
</dbReference>
<feature type="region of interest" description="Disordered" evidence="1">
    <location>
        <begin position="264"/>
        <end position="288"/>
    </location>
</feature>
<dbReference type="InterPro" id="IPR017517">
    <property type="entry name" value="Maleyloyr_isom"/>
</dbReference>
<evidence type="ECO:0000313" key="3">
    <source>
        <dbReference type="EMBL" id="MDQ1105951.1"/>
    </source>
</evidence>
<reference evidence="3" key="1">
    <citation type="submission" date="2023-07" db="EMBL/GenBank/DDBJ databases">
        <title>Functional and genomic diversity of the sorghum phyllosphere microbiome.</title>
        <authorList>
            <person name="Shade A."/>
        </authorList>
    </citation>
    <scope>NUCLEOTIDE SEQUENCE</scope>
    <source>
        <strain evidence="3">SORGH_AS_1067</strain>
    </source>
</reference>
<dbReference type="InterPro" id="IPR034660">
    <property type="entry name" value="DinB/YfiT-like"/>
</dbReference>
<feature type="compositionally biased region" description="Low complexity" evidence="1">
    <location>
        <begin position="274"/>
        <end position="288"/>
    </location>
</feature>